<reference evidence="14 15" key="1">
    <citation type="journal article" date="2019" name="Sci. Rep.">
        <title>Comparative genomics of chytrid fungi reveal insights into the obligate biotrophic and pathogenic lifestyle of Synchytrium endobioticum.</title>
        <authorList>
            <person name="van de Vossenberg B.T.L.H."/>
            <person name="Warris S."/>
            <person name="Nguyen H.D.T."/>
            <person name="van Gent-Pelzer M.P.E."/>
            <person name="Joly D.L."/>
            <person name="van de Geest H.C."/>
            <person name="Bonants P.J.M."/>
            <person name="Smith D.S."/>
            <person name="Levesque C.A."/>
            <person name="van der Lee T.A.J."/>
        </authorList>
    </citation>
    <scope>NUCLEOTIDE SEQUENCE [LARGE SCALE GENOMIC DNA]</scope>
    <source>
        <strain evidence="14 15">JEL517</strain>
    </source>
</reference>
<keyword evidence="4" id="KW-0813">Transport</keyword>
<gene>
    <name evidence="14" type="ORF">SmJEL517_g06253</name>
</gene>
<dbReference type="GeneID" id="42007476"/>
<dbReference type="Pfam" id="PF09531">
    <property type="entry name" value="Ndc1_Nup"/>
    <property type="match status" value="1"/>
</dbReference>
<accession>A0A507BW75</accession>
<evidence type="ECO:0008006" key="16">
    <source>
        <dbReference type="Google" id="ProtNLM"/>
    </source>
</evidence>
<feature type="transmembrane region" description="Helical" evidence="13">
    <location>
        <begin position="188"/>
        <end position="206"/>
    </location>
</feature>
<evidence type="ECO:0000256" key="5">
    <source>
        <dbReference type="ARBA" id="ARBA00022692"/>
    </source>
</evidence>
<comment type="subcellular location">
    <subcellularLocation>
        <location evidence="1">Nucleus membrane</location>
        <topology evidence="1">Multi-pass membrane protein</topology>
    </subcellularLocation>
    <subcellularLocation>
        <location evidence="2">Nucleus</location>
        <location evidence="2">Nuclear pore complex</location>
    </subcellularLocation>
</comment>
<keyword evidence="11 13" id="KW-0472">Membrane</keyword>
<dbReference type="GO" id="GO:0031965">
    <property type="term" value="C:nuclear membrane"/>
    <property type="evidence" value="ECO:0007669"/>
    <property type="project" value="UniProtKB-SubCell"/>
</dbReference>
<evidence type="ECO:0000256" key="7">
    <source>
        <dbReference type="ARBA" id="ARBA00022927"/>
    </source>
</evidence>
<dbReference type="GO" id="GO:0015031">
    <property type="term" value="P:protein transport"/>
    <property type="evidence" value="ECO:0007669"/>
    <property type="project" value="UniProtKB-KW"/>
</dbReference>
<evidence type="ECO:0000256" key="11">
    <source>
        <dbReference type="ARBA" id="ARBA00023136"/>
    </source>
</evidence>
<evidence type="ECO:0000256" key="8">
    <source>
        <dbReference type="ARBA" id="ARBA00022989"/>
    </source>
</evidence>
<dbReference type="Proteomes" id="UP000319731">
    <property type="component" value="Unassembled WGS sequence"/>
</dbReference>
<sequence>MSLYEGAVKIEMASRSRRHIQNLAALAVGIQVASTFWNTKSGVWKWILVDLSLGSSLAFVALYIIYHIIIHDLQSQRITRPLDNVEFQQVLRLPSLKTIQAFALSSFLFALRGLLSSHASFNRQWILRFGHQEPNENIGFILVYHVLLGCGYAWYRSASDKDRLRFPLVKRPLWFRLKSRASAMIKNISYLSFIALLGYMVFYFIFSRQIYSLVGFVFKISKVRTFYRSYFDMSLLFHTFMGGFVCMSAWEWNDQLMQAIWAEVVSTNKSPDPYNTLLSGLNESKSYYKHLAYAELADFVRNDPMRRADVYNDVVVGGRVTTWPVILKACQSTLDELTTSVAKFGQGKSLSQPAKQPPTIQEAARRAAAKADPTIFLPTKPGAVESVFSAISRDGLARRPTPTTTAAAASTTSSTLDSTPFLLQNNLSAVPAFLGVDANPVAQVSESVTTMNNTVSDIIWKYVQKFLTLLSQHPRTATLVKTVGSVLQLNPAPARARRLFANAQLYIWASETLSYLIVHSRKEDKYGVVANDLPQVLESTIKTLDSIEKYISNARLAGANQEGMCPPEAGAICTAIRTFVYAVVEAYYEYLPKYYFSPVTSKRLAEFTTFAI</sequence>
<dbReference type="STRING" id="1806994.A0A507BW75"/>
<evidence type="ECO:0000256" key="2">
    <source>
        <dbReference type="ARBA" id="ARBA00004567"/>
    </source>
</evidence>
<dbReference type="AlphaFoldDB" id="A0A507BW75"/>
<evidence type="ECO:0000313" key="15">
    <source>
        <dbReference type="Proteomes" id="UP000319731"/>
    </source>
</evidence>
<feature type="transmembrane region" description="Helical" evidence="13">
    <location>
        <begin position="101"/>
        <end position="118"/>
    </location>
</feature>
<evidence type="ECO:0000256" key="13">
    <source>
        <dbReference type="SAM" id="Phobius"/>
    </source>
</evidence>
<feature type="transmembrane region" description="Helical" evidence="13">
    <location>
        <begin position="20"/>
        <end position="37"/>
    </location>
</feature>
<feature type="transmembrane region" description="Helical" evidence="13">
    <location>
        <begin position="43"/>
        <end position="70"/>
    </location>
</feature>
<dbReference type="GO" id="GO:0070762">
    <property type="term" value="C:nuclear pore transmembrane ring"/>
    <property type="evidence" value="ECO:0007669"/>
    <property type="project" value="TreeGrafter"/>
</dbReference>
<organism evidence="14 15">
    <name type="scientific">Synchytrium microbalum</name>
    <dbReference type="NCBI Taxonomy" id="1806994"/>
    <lineage>
        <taxon>Eukaryota</taxon>
        <taxon>Fungi</taxon>
        <taxon>Fungi incertae sedis</taxon>
        <taxon>Chytridiomycota</taxon>
        <taxon>Chytridiomycota incertae sedis</taxon>
        <taxon>Chytridiomycetes</taxon>
        <taxon>Synchytriales</taxon>
        <taxon>Synchytriaceae</taxon>
        <taxon>Synchytrium</taxon>
    </lineage>
</organism>
<evidence type="ECO:0000256" key="1">
    <source>
        <dbReference type="ARBA" id="ARBA00004232"/>
    </source>
</evidence>
<evidence type="ECO:0000256" key="9">
    <source>
        <dbReference type="ARBA" id="ARBA00023010"/>
    </source>
</evidence>
<keyword evidence="6" id="KW-0509">mRNA transport</keyword>
<protein>
    <recommendedName>
        <fullName evidence="16">Nucleoporin NDC1</fullName>
    </recommendedName>
</protein>
<comment type="caution">
    <text evidence="14">The sequence shown here is derived from an EMBL/GenBank/DDBJ whole genome shotgun (WGS) entry which is preliminary data.</text>
</comment>
<evidence type="ECO:0000256" key="3">
    <source>
        <dbReference type="ARBA" id="ARBA00005760"/>
    </source>
</evidence>
<evidence type="ECO:0000256" key="10">
    <source>
        <dbReference type="ARBA" id="ARBA00023132"/>
    </source>
</evidence>
<dbReference type="PANTHER" id="PTHR13269">
    <property type="entry name" value="NUCLEOPORIN NDC1"/>
    <property type="match status" value="1"/>
</dbReference>
<dbReference type="RefSeq" id="XP_031021846.1">
    <property type="nucleotide sequence ID" value="XM_031172179.1"/>
</dbReference>
<keyword evidence="8 13" id="KW-1133">Transmembrane helix</keyword>
<evidence type="ECO:0000313" key="14">
    <source>
        <dbReference type="EMBL" id="TPX30104.1"/>
    </source>
</evidence>
<keyword evidence="9" id="KW-0811">Translocation</keyword>
<dbReference type="EMBL" id="QEAO01000098">
    <property type="protein sequence ID" value="TPX30104.1"/>
    <property type="molecule type" value="Genomic_DNA"/>
</dbReference>
<proteinExistence type="inferred from homology"/>
<name>A0A507BW75_9FUNG</name>
<dbReference type="GO" id="GO:0005816">
    <property type="term" value="C:spindle pole body"/>
    <property type="evidence" value="ECO:0007669"/>
    <property type="project" value="TreeGrafter"/>
</dbReference>
<keyword evidence="10" id="KW-0906">Nuclear pore complex</keyword>
<dbReference type="InterPro" id="IPR019049">
    <property type="entry name" value="Nucleoporin_prot_Ndc1/Nup"/>
</dbReference>
<evidence type="ECO:0000256" key="4">
    <source>
        <dbReference type="ARBA" id="ARBA00022448"/>
    </source>
</evidence>
<evidence type="ECO:0000256" key="12">
    <source>
        <dbReference type="ARBA" id="ARBA00023242"/>
    </source>
</evidence>
<keyword evidence="12" id="KW-0539">Nucleus</keyword>
<keyword evidence="15" id="KW-1185">Reference proteome</keyword>
<keyword evidence="7" id="KW-0653">Protein transport</keyword>
<dbReference type="GO" id="GO:0051028">
    <property type="term" value="P:mRNA transport"/>
    <property type="evidence" value="ECO:0007669"/>
    <property type="project" value="UniProtKB-KW"/>
</dbReference>
<evidence type="ECO:0000256" key="6">
    <source>
        <dbReference type="ARBA" id="ARBA00022816"/>
    </source>
</evidence>
<dbReference type="GO" id="GO:0030674">
    <property type="term" value="F:protein-macromolecule adaptor activity"/>
    <property type="evidence" value="ECO:0007669"/>
    <property type="project" value="TreeGrafter"/>
</dbReference>
<dbReference type="OrthoDB" id="67850at2759"/>
<keyword evidence="5 13" id="KW-0812">Transmembrane</keyword>
<feature type="transmembrane region" description="Helical" evidence="13">
    <location>
        <begin position="138"/>
        <end position="155"/>
    </location>
</feature>
<dbReference type="PANTHER" id="PTHR13269:SF6">
    <property type="entry name" value="NUCLEOPORIN NDC1"/>
    <property type="match status" value="1"/>
</dbReference>
<comment type="similarity">
    <text evidence="3">Belongs to the NDC1 family.</text>
</comment>
<dbReference type="GO" id="GO:0006999">
    <property type="term" value="P:nuclear pore organization"/>
    <property type="evidence" value="ECO:0007669"/>
    <property type="project" value="TreeGrafter"/>
</dbReference>